<dbReference type="SUPFAM" id="SSF56112">
    <property type="entry name" value="Protein kinase-like (PK-like)"/>
    <property type="match status" value="1"/>
</dbReference>
<dbReference type="PANTHER" id="PTHR44167">
    <property type="entry name" value="OVARIAN-SPECIFIC SERINE/THREONINE-PROTEIN KINASE LOK-RELATED"/>
    <property type="match status" value="1"/>
</dbReference>
<dbReference type="SMART" id="SM00220">
    <property type="entry name" value="S_TKc"/>
    <property type="match status" value="1"/>
</dbReference>
<dbReference type="Pfam" id="PF00069">
    <property type="entry name" value="Pkinase"/>
    <property type="match status" value="1"/>
</dbReference>
<dbReference type="InterPro" id="IPR011009">
    <property type="entry name" value="Kinase-like_dom_sf"/>
</dbReference>
<dbReference type="AlphaFoldDB" id="A0A6C0JWE2"/>
<dbReference type="EMBL" id="MN740694">
    <property type="protein sequence ID" value="QHU08044.1"/>
    <property type="molecule type" value="Genomic_DNA"/>
</dbReference>
<dbReference type="GO" id="GO:0005634">
    <property type="term" value="C:nucleus"/>
    <property type="evidence" value="ECO:0007669"/>
    <property type="project" value="TreeGrafter"/>
</dbReference>
<proteinExistence type="predicted"/>
<dbReference type="PROSITE" id="PS50011">
    <property type="entry name" value="PROTEIN_KINASE_DOM"/>
    <property type="match status" value="1"/>
</dbReference>
<sequence length="266" mass="32057">MMHGYLLKEEVTADVRKGVKDGKTYAIKKVQEWEYAYYEKWIWKEVKNIDIQIWSLMNYEEERLTSYLALPWIHGWNLDQYQKSSNRWKEYSRLVDDLVSGILQLFKHDIVHQDVKPANVMWDNEAMCFKLIDFGLACFRKDEEYWSFGTPIVSSPEMKSLKMKKEWLIPHDIWSIGCTLFTWFCFGFNYNTDDVDFVQYFPDHKQFYMEYFDKCDPHLYSFLMILFQHDPVVRQKLFFKYVDVSNICNVGISCNICNVTPTWFLP</sequence>
<dbReference type="PANTHER" id="PTHR44167:SF24">
    <property type="entry name" value="SERINE_THREONINE-PROTEIN KINASE CHK2"/>
    <property type="match status" value="1"/>
</dbReference>
<dbReference type="GO" id="GO:0004674">
    <property type="term" value="F:protein serine/threonine kinase activity"/>
    <property type="evidence" value="ECO:0007669"/>
    <property type="project" value="TreeGrafter"/>
</dbReference>
<dbReference type="Gene3D" id="1.10.510.10">
    <property type="entry name" value="Transferase(Phosphotransferase) domain 1"/>
    <property type="match status" value="1"/>
</dbReference>
<accession>A0A6C0JWE2</accession>
<dbReference type="InterPro" id="IPR000719">
    <property type="entry name" value="Prot_kinase_dom"/>
</dbReference>
<reference evidence="2" key="1">
    <citation type="journal article" date="2020" name="Nature">
        <title>Giant virus diversity and host interactions through global metagenomics.</title>
        <authorList>
            <person name="Schulz F."/>
            <person name="Roux S."/>
            <person name="Paez-Espino D."/>
            <person name="Jungbluth S."/>
            <person name="Walsh D.A."/>
            <person name="Denef V.J."/>
            <person name="McMahon K.D."/>
            <person name="Konstantinidis K.T."/>
            <person name="Eloe-Fadrosh E.A."/>
            <person name="Kyrpides N.C."/>
            <person name="Woyke T."/>
        </authorList>
    </citation>
    <scope>NUCLEOTIDE SEQUENCE</scope>
    <source>
        <strain evidence="2">GVMAG-S-1062768-28</strain>
    </source>
</reference>
<protein>
    <recommendedName>
        <fullName evidence="1">Protein kinase domain-containing protein</fullName>
    </recommendedName>
</protein>
<feature type="domain" description="Protein kinase" evidence="1">
    <location>
        <begin position="1"/>
        <end position="247"/>
    </location>
</feature>
<organism evidence="2">
    <name type="scientific">viral metagenome</name>
    <dbReference type="NCBI Taxonomy" id="1070528"/>
    <lineage>
        <taxon>unclassified sequences</taxon>
        <taxon>metagenomes</taxon>
        <taxon>organismal metagenomes</taxon>
    </lineage>
</organism>
<name>A0A6C0JWE2_9ZZZZ</name>
<evidence type="ECO:0000259" key="1">
    <source>
        <dbReference type="PROSITE" id="PS50011"/>
    </source>
</evidence>
<dbReference type="GO" id="GO:0005524">
    <property type="term" value="F:ATP binding"/>
    <property type="evidence" value="ECO:0007669"/>
    <property type="project" value="InterPro"/>
</dbReference>
<evidence type="ECO:0000313" key="2">
    <source>
        <dbReference type="EMBL" id="QHU08044.1"/>
    </source>
</evidence>
<dbReference type="GO" id="GO:0044773">
    <property type="term" value="P:mitotic DNA damage checkpoint signaling"/>
    <property type="evidence" value="ECO:0007669"/>
    <property type="project" value="TreeGrafter"/>
</dbReference>